<dbReference type="InterPro" id="IPR025705">
    <property type="entry name" value="Beta_hexosaminidase_sua/sub"/>
</dbReference>
<name>A0ABT7CAK5_9MICO</name>
<dbReference type="PANTHER" id="PTHR43678">
    <property type="entry name" value="PUTATIVE (AFU_ORTHOLOGUE AFUA_2G00640)-RELATED"/>
    <property type="match status" value="1"/>
</dbReference>
<dbReference type="Gene3D" id="3.20.20.80">
    <property type="entry name" value="Glycosidases"/>
    <property type="match status" value="1"/>
</dbReference>
<feature type="region of interest" description="Disordered" evidence="3">
    <location>
        <begin position="526"/>
        <end position="548"/>
    </location>
</feature>
<proteinExistence type="inferred from homology"/>
<feature type="domain" description="Glycoside hydrolase family 20 catalytic" evidence="6">
    <location>
        <begin position="169"/>
        <end position="425"/>
    </location>
</feature>
<evidence type="ECO:0000256" key="2">
    <source>
        <dbReference type="ARBA" id="ARBA00022801"/>
    </source>
</evidence>
<reference evidence="7" key="1">
    <citation type="submission" date="2018-03" db="EMBL/GenBank/DDBJ databases">
        <authorList>
            <person name="Nunes O.C."/>
            <person name="Lopes A.R."/>
            <person name="Froufe H."/>
            <person name="Munoz-Merida A."/>
            <person name="Barroso C."/>
            <person name="Egas C."/>
        </authorList>
    </citation>
    <scope>NUCLEOTIDE SEQUENCE</scope>
    <source>
        <strain evidence="7">ON4</strain>
    </source>
</reference>
<feature type="transmembrane region" description="Helical" evidence="4">
    <location>
        <begin position="557"/>
        <end position="579"/>
    </location>
</feature>
<keyword evidence="5" id="KW-0732">Signal</keyword>
<feature type="chain" id="PRO_5045293252" description="Glycoside hydrolase family 20 catalytic domain-containing protein" evidence="5">
    <location>
        <begin position="29"/>
        <end position="589"/>
    </location>
</feature>
<dbReference type="EMBL" id="PXVD01000022">
    <property type="protein sequence ID" value="MDJ1372246.1"/>
    <property type="molecule type" value="Genomic_DNA"/>
</dbReference>
<dbReference type="PRINTS" id="PR00738">
    <property type="entry name" value="GLHYDRLASE20"/>
</dbReference>
<evidence type="ECO:0000256" key="1">
    <source>
        <dbReference type="ARBA" id="ARBA00006285"/>
    </source>
</evidence>
<dbReference type="Pfam" id="PF00728">
    <property type="entry name" value="Glyco_hydro_20"/>
    <property type="match status" value="1"/>
</dbReference>
<keyword evidence="2" id="KW-0378">Hydrolase</keyword>
<evidence type="ECO:0000259" key="6">
    <source>
        <dbReference type="Pfam" id="PF00728"/>
    </source>
</evidence>
<keyword evidence="4" id="KW-0812">Transmembrane</keyword>
<dbReference type="Proteomes" id="UP001170379">
    <property type="component" value="Unassembled WGS sequence"/>
</dbReference>
<evidence type="ECO:0000313" key="7">
    <source>
        <dbReference type="EMBL" id="MDJ1372246.1"/>
    </source>
</evidence>
<protein>
    <recommendedName>
        <fullName evidence="6">Glycoside hydrolase family 20 catalytic domain-containing protein</fullName>
    </recommendedName>
</protein>
<reference evidence="7" key="2">
    <citation type="journal article" date="2022" name="Sci. Rep.">
        <title>In silico prediction of the enzymes involved in the degradation of the herbicide molinate by Gulosibacter molinativorax ON4T.</title>
        <authorList>
            <person name="Lopes A.R."/>
            <person name="Bunin E."/>
            <person name="Viana A.T."/>
            <person name="Froufe H."/>
            <person name="Munoz-Merida A."/>
            <person name="Pinho D."/>
            <person name="Figueiredo J."/>
            <person name="Barroso C."/>
            <person name="Vaz-Moreira I."/>
            <person name="Bellanger X."/>
            <person name="Egas C."/>
            <person name="Nunes O.C."/>
        </authorList>
    </citation>
    <scope>NUCLEOTIDE SEQUENCE</scope>
    <source>
        <strain evidence="7">ON4</strain>
    </source>
</reference>
<keyword evidence="4" id="KW-1133">Transmembrane helix</keyword>
<dbReference type="Gene3D" id="3.30.379.10">
    <property type="entry name" value="Chitobiase/beta-hexosaminidase domain 2-like"/>
    <property type="match status" value="1"/>
</dbReference>
<evidence type="ECO:0000313" key="8">
    <source>
        <dbReference type="Proteomes" id="UP001170379"/>
    </source>
</evidence>
<comment type="caution">
    <text evidence="7">The sequence shown here is derived from an EMBL/GenBank/DDBJ whole genome shotgun (WGS) entry which is preliminary data.</text>
</comment>
<evidence type="ECO:0000256" key="4">
    <source>
        <dbReference type="SAM" id="Phobius"/>
    </source>
</evidence>
<evidence type="ECO:0000256" key="3">
    <source>
        <dbReference type="SAM" id="MobiDB-lite"/>
    </source>
</evidence>
<dbReference type="InterPro" id="IPR029018">
    <property type="entry name" value="Hex-like_dom2"/>
</dbReference>
<dbReference type="SUPFAM" id="SSF51445">
    <property type="entry name" value="(Trans)glycosidases"/>
    <property type="match status" value="1"/>
</dbReference>
<dbReference type="InterPro" id="IPR052764">
    <property type="entry name" value="GH20_Enzymes"/>
</dbReference>
<dbReference type="InterPro" id="IPR015883">
    <property type="entry name" value="Glyco_hydro_20_cat"/>
</dbReference>
<sequence length="589" mass="62083">MIRGMLRGVLAGAIGMLLVATSVGPGAAATPHASTDSQPTSLVMVPPPTEVASTTGSWSPDASTRILVTDEDLATEAARLAEELATLGILDAPPPTLLAPEGTDTKPTDIVLSVGDEPTLAVTSVALIASGATPTEVFRVTRPLLQQLVASEHIPAGEYAFALPEDQVRAVHIDIARKHYPIESLEALLFQMSWYGMNELELHFSENEGFAIESTTHPSIASPDAHSQAEIATLVELANSLHIRVTPSLDMPGHLDYALDDYPELRLRDPAGGEVFGALDITNPDALAFADDLIGEYAALFAQPEFETLSWHLGGDEFVNFGDQYEVAALTEQAQAQFGPDATAYDALTAFVNDIGATIRAAGYRPRVFSDGMLRGTAATLDQDIEVAYWTQRPPGAVPASVFADRGYDLINLNDEYLYFVLGERVEYYYPTGEAILTSWNASVYPAVAGAAEIIPSSRGGMLAIWSDIPDALTADEVVAAVRDPIAAMAVKFALPKSTLTLPELQAMLDASGHPAPVVAPDAGVLETIPPETTPPPAGASDSDASAGGGSAARSQWLWWAGALIALAIAGGLVLSCSGGKQRGQRSSR</sequence>
<gene>
    <name evidence="7" type="ORF">C7K25_12845</name>
</gene>
<keyword evidence="8" id="KW-1185">Reference proteome</keyword>
<feature type="signal peptide" evidence="5">
    <location>
        <begin position="1"/>
        <end position="28"/>
    </location>
</feature>
<accession>A0ABT7CAK5</accession>
<evidence type="ECO:0000256" key="5">
    <source>
        <dbReference type="SAM" id="SignalP"/>
    </source>
</evidence>
<dbReference type="CDD" id="cd06564">
    <property type="entry name" value="GH20_DspB_LnbB-like"/>
    <property type="match status" value="1"/>
</dbReference>
<keyword evidence="4" id="KW-0472">Membrane</keyword>
<dbReference type="InterPro" id="IPR017853">
    <property type="entry name" value="GH"/>
</dbReference>
<organism evidence="7 8">
    <name type="scientific">Gulosibacter molinativorax</name>
    <dbReference type="NCBI Taxonomy" id="256821"/>
    <lineage>
        <taxon>Bacteria</taxon>
        <taxon>Bacillati</taxon>
        <taxon>Actinomycetota</taxon>
        <taxon>Actinomycetes</taxon>
        <taxon>Micrococcales</taxon>
        <taxon>Microbacteriaceae</taxon>
        <taxon>Gulosibacter</taxon>
    </lineage>
</organism>
<dbReference type="PANTHER" id="PTHR43678:SF1">
    <property type="entry name" value="BETA-N-ACETYLHEXOSAMINIDASE"/>
    <property type="match status" value="1"/>
</dbReference>
<dbReference type="RefSeq" id="WP_084147604.1">
    <property type="nucleotide sequence ID" value="NZ_CP028426.1"/>
</dbReference>
<comment type="similarity">
    <text evidence="1">Belongs to the glycosyl hydrolase 20 family.</text>
</comment>